<keyword evidence="3" id="KW-1185">Reference proteome</keyword>
<evidence type="ECO:0000313" key="3">
    <source>
        <dbReference type="Proteomes" id="UP001186944"/>
    </source>
</evidence>
<dbReference type="AlphaFoldDB" id="A0AA89C4F7"/>
<evidence type="ECO:0000256" key="1">
    <source>
        <dbReference type="SAM" id="Coils"/>
    </source>
</evidence>
<feature type="coiled-coil region" evidence="1">
    <location>
        <begin position="30"/>
        <end position="75"/>
    </location>
</feature>
<evidence type="ECO:0000313" key="2">
    <source>
        <dbReference type="EMBL" id="KAK3108579.1"/>
    </source>
</evidence>
<protein>
    <submittedName>
        <fullName evidence="2">Uncharacterized protein</fullName>
    </submittedName>
</protein>
<keyword evidence="1" id="KW-0175">Coiled coil</keyword>
<proteinExistence type="predicted"/>
<comment type="caution">
    <text evidence="2">The sequence shown here is derived from an EMBL/GenBank/DDBJ whole genome shotgun (WGS) entry which is preliminary data.</text>
</comment>
<dbReference type="EMBL" id="VSWD01000001">
    <property type="protein sequence ID" value="KAK3108579.1"/>
    <property type="molecule type" value="Genomic_DNA"/>
</dbReference>
<reference evidence="2" key="1">
    <citation type="submission" date="2019-08" db="EMBL/GenBank/DDBJ databases">
        <title>The improved chromosome-level genome for the pearl oyster Pinctada fucata martensii using PacBio sequencing and Hi-C.</title>
        <authorList>
            <person name="Zheng Z."/>
        </authorList>
    </citation>
    <scope>NUCLEOTIDE SEQUENCE</scope>
    <source>
        <strain evidence="2">ZZ-2019</strain>
        <tissue evidence="2">Adductor muscle</tissue>
    </source>
</reference>
<gene>
    <name evidence="2" type="ORF">FSP39_011206</name>
</gene>
<sequence length="228" mass="26426">MTCVMLKHRKCDNVGSIEDAAEEKKKSKEMKEFSQNLQNMKTSLEKLCKNRTENLKTFENDIKNMRADVETLFKQLSDHLNKLKTNIMSEISKVEKELKPEIENEHFEMKCRIPAVENDLSLFETNMKHAPPAQFIQAMEKLEKQKEILDRFLGDQSQNLREIRITFKANEKLLELSRGIQECGEVKVSRIENNQLQHFETSKVNMLTAVPSLTSEVNTGFHVRGIAL</sequence>
<dbReference type="Proteomes" id="UP001186944">
    <property type="component" value="Unassembled WGS sequence"/>
</dbReference>
<organism evidence="2 3">
    <name type="scientific">Pinctada imbricata</name>
    <name type="common">Atlantic pearl-oyster</name>
    <name type="synonym">Pinctada martensii</name>
    <dbReference type="NCBI Taxonomy" id="66713"/>
    <lineage>
        <taxon>Eukaryota</taxon>
        <taxon>Metazoa</taxon>
        <taxon>Spiralia</taxon>
        <taxon>Lophotrochozoa</taxon>
        <taxon>Mollusca</taxon>
        <taxon>Bivalvia</taxon>
        <taxon>Autobranchia</taxon>
        <taxon>Pteriomorphia</taxon>
        <taxon>Pterioida</taxon>
        <taxon>Pterioidea</taxon>
        <taxon>Pteriidae</taxon>
        <taxon>Pinctada</taxon>
    </lineage>
</organism>
<name>A0AA89C4F7_PINIB</name>
<accession>A0AA89C4F7</accession>